<dbReference type="EMBL" id="KN838619">
    <property type="protein sequence ID" value="KIK00760.1"/>
    <property type="molecule type" value="Genomic_DNA"/>
</dbReference>
<sequence>MTTRVDPDTGNVTYFWTIGGLVWAGGSARDTRQSVQRVALSVIYVTVISFAGDGTGRGSGHPTRAP</sequence>
<organism evidence="1 2">
    <name type="scientific">Laccaria amethystina LaAM-08-1</name>
    <dbReference type="NCBI Taxonomy" id="1095629"/>
    <lineage>
        <taxon>Eukaryota</taxon>
        <taxon>Fungi</taxon>
        <taxon>Dikarya</taxon>
        <taxon>Basidiomycota</taxon>
        <taxon>Agaricomycotina</taxon>
        <taxon>Agaricomycetes</taxon>
        <taxon>Agaricomycetidae</taxon>
        <taxon>Agaricales</taxon>
        <taxon>Agaricineae</taxon>
        <taxon>Hydnangiaceae</taxon>
        <taxon>Laccaria</taxon>
    </lineage>
</organism>
<evidence type="ECO:0000313" key="2">
    <source>
        <dbReference type="Proteomes" id="UP000054477"/>
    </source>
</evidence>
<proteinExistence type="predicted"/>
<evidence type="ECO:0000313" key="1">
    <source>
        <dbReference type="EMBL" id="KIK00760.1"/>
    </source>
</evidence>
<protein>
    <submittedName>
        <fullName evidence="1">Uncharacterized protein</fullName>
    </submittedName>
</protein>
<dbReference type="Proteomes" id="UP000054477">
    <property type="component" value="Unassembled WGS sequence"/>
</dbReference>
<reference evidence="2" key="2">
    <citation type="submission" date="2015-01" db="EMBL/GenBank/DDBJ databases">
        <title>Evolutionary Origins and Diversification of the Mycorrhizal Mutualists.</title>
        <authorList>
            <consortium name="DOE Joint Genome Institute"/>
            <consortium name="Mycorrhizal Genomics Consortium"/>
            <person name="Kohler A."/>
            <person name="Kuo A."/>
            <person name="Nagy L.G."/>
            <person name="Floudas D."/>
            <person name="Copeland A."/>
            <person name="Barry K.W."/>
            <person name="Cichocki N."/>
            <person name="Veneault-Fourrey C."/>
            <person name="LaButti K."/>
            <person name="Lindquist E.A."/>
            <person name="Lipzen A."/>
            <person name="Lundell T."/>
            <person name="Morin E."/>
            <person name="Murat C."/>
            <person name="Riley R."/>
            <person name="Ohm R."/>
            <person name="Sun H."/>
            <person name="Tunlid A."/>
            <person name="Henrissat B."/>
            <person name="Grigoriev I.V."/>
            <person name="Hibbett D.S."/>
            <person name="Martin F."/>
        </authorList>
    </citation>
    <scope>NUCLEOTIDE SEQUENCE [LARGE SCALE GENOMIC DNA]</scope>
    <source>
        <strain evidence="2">LaAM-08-1</strain>
    </source>
</reference>
<name>A0A0C9WQU3_9AGAR</name>
<reference evidence="1 2" key="1">
    <citation type="submission" date="2014-04" db="EMBL/GenBank/DDBJ databases">
        <authorList>
            <consortium name="DOE Joint Genome Institute"/>
            <person name="Kuo A."/>
            <person name="Kohler A."/>
            <person name="Nagy L.G."/>
            <person name="Floudas D."/>
            <person name="Copeland A."/>
            <person name="Barry K.W."/>
            <person name="Cichocki N."/>
            <person name="Veneault-Fourrey C."/>
            <person name="LaButti K."/>
            <person name="Lindquist E.A."/>
            <person name="Lipzen A."/>
            <person name="Lundell T."/>
            <person name="Morin E."/>
            <person name="Murat C."/>
            <person name="Sun H."/>
            <person name="Tunlid A."/>
            <person name="Henrissat B."/>
            <person name="Grigoriev I.V."/>
            <person name="Hibbett D.S."/>
            <person name="Martin F."/>
            <person name="Nordberg H.P."/>
            <person name="Cantor M.N."/>
            <person name="Hua S.X."/>
        </authorList>
    </citation>
    <scope>NUCLEOTIDE SEQUENCE [LARGE SCALE GENOMIC DNA]</scope>
    <source>
        <strain evidence="1 2">LaAM-08-1</strain>
    </source>
</reference>
<accession>A0A0C9WQU3</accession>
<gene>
    <name evidence="1" type="ORF">K443DRAFT_678950</name>
</gene>
<dbReference type="HOGENOM" id="CLU_2831585_0_0_1"/>
<dbReference type="AlphaFoldDB" id="A0A0C9WQU3"/>
<keyword evidence="2" id="KW-1185">Reference proteome</keyword>